<comment type="subcellular location">
    <subcellularLocation>
        <location evidence="1 11">Cell membrane</location>
        <topology evidence="1 11">Multi-pass membrane protein</topology>
    </subcellularLocation>
</comment>
<keyword evidence="11" id="KW-0813">Transport</keyword>
<comment type="activity regulation">
    <text evidence="11">Na(+) is not transported, but it plays an essential structural role and its presence is essential for fluoride channel function.</text>
</comment>
<name>A0A6J4JJB7_9SPHI</name>
<feature type="transmembrane region" description="Helical" evidence="11">
    <location>
        <begin position="89"/>
        <end position="110"/>
    </location>
</feature>
<reference evidence="12" key="1">
    <citation type="submission" date="2020-02" db="EMBL/GenBank/DDBJ databases">
        <authorList>
            <person name="Meier V. D."/>
        </authorList>
    </citation>
    <scope>NUCLEOTIDE SEQUENCE</scope>
    <source>
        <strain evidence="12">AVDCRST_MAG56</strain>
    </source>
</reference>
<keyword evidence="11" id="KW-0915">Sodium</keyword>
<feature type="binding site" evidence="11">
    <location>
        <position position="64"/>
    </location>
    <ligand>
        <name>Na(+)</name>
        <dbReference type="ChEBI" id="CHEBI:29101"/>
        <note>structural</note>
    </ligand>
</feature>
<dbReference type="GO" id="GO:0140114">
    <property type="term" value="P:cellular detoxification of fluoride"/>
    <property type="evidence" value="ECO:0007669"/>
    <property type="project" value="UniProtKB-UniRule"/>
</dbReference>
<sequence>MLGSMARYLAQGLALRLGASAFPAGTLAVNVLGSFLIGLVYGWSGKAGDPAPAWRLFLATGFCGGFTTFSAFSVESITLFKSGNLSYTFLYICGSVLSGIGACLAGLLAAR</sequence>
<feature type="transmembrane region" description="Helical" evidence="11">
    <location>
        <begin position="56"/>
        <end position="77"/>
    </location>
</feature>
<dbReference type="GO" id="GO:0062054">
    <property type="term" value="F:fluoride channel activity"/>
    <property type="evidence" value="ECO:0007669"/>
    <property type="project" value="UniProtKB-UniRule"/>
</dbReference>
<dbReference type="GO" id="GO:0046872">
    <property type="term" value="F:metal ion binding"/>
    <property type="evidence" value="ECO:0007669"/>
    <property type="project" value="UniProtKB-KW"/>
</dbReference>
<keyword evidence="11" id="KW-0479">Metal-binding</keyword>
<feature type="transmembrane region" description="Helical" evidence="11">
    <location>
        <begin position="20"/>
        <end position="44"/>
    </location>
</feature>
<dbReference type="PANTHER" id="PTHR28259:SF1">
    <property type="entry name" value="FLUORIDE EXPORT PROTEIN 1-RELATED"/>
    <property type="match status" value="1"/>
</dbReference>
<keyword evidence="8 11" id="KW-0407">Ion channel</keyword>
<keyword evidence="5 11" id="KW-1133">Transmembrane helix</keyword>
<dbReference type="InterPro" id="IPR003691">
    <property type="entry name" value="FluC"/>
</dbReference>
<dbReference type="HAMAP" id="MF_00454">
    <property type="entry name" value="FluC"/>
    <property type="match status" value="1"/>
</dbReference>
<evidence type="ECO:0000256" key="6">
    <source>
        <dbReference type="ARBA" id="ARBA00023065"/>
    </source>
</evidence>
<proteinExistence type="inferred from homology"/>
<dbReference type="EMBL" id="CADCTQ010000298">
    <property type="protein sequence ID" value="CAA9278207.1"/>
    <property type="molecule type" value="Genomic_DNA"/>
</dbReference>
<keyword evidence="2 11" id="KW-1003">Cell membrane</keyword>
<dbReference type="AlphaFoldDB" id="A0A6J4JJB7"/>
<organism evidence="12">
    <name type="scientific">uncultured Cytophagales bacterium</name>
    <dbReference type="NCBI Taxonomy" id="158755"/>
    <lineage>
        <taxon>Bacteria</taxon>
        <taxon>Pseudomonadati</taxon>
        <taxon>Bacteroidota</taxon>
        <taxon>Sphingobacteriia</taxon>
        <taxon>Sphingobacteriales</taxon>
        <taxon>environmental samples</taxon>
    </lineage>
</organism>
<dbReference type="Pfam" id="PF02537">
    <property type="entry name" value="CRCB"/>
    <property type="match status" value="1"/>
</dbReference>
<evidence type="ECO:0000256" key="11">
    <source>
        <dbReference type="HAMAP-Rule" id="MF_00454"/>
    </source>
</evidence>
<evidence type="ECO:0000256" key="10">
    <source>
        <dbReference type="ARBA" id="ARBA00035585"/>
    </source>
</evidence>
<evidence type="ECO:0000256" key="8">
    <source>
        <dbReference type="ARBA" id="ARBA00023303"/>
    </source>
</evidence>
<keyword evidence="3" id="KW-0997">Cell inner membrane</keyword>
<dbReference type="GO" id="GO:0005886">
    <property type="term" value="C:plasma membrane"/>
    <property type="evidence" value="ECO:0007669"/>
    <property type="project" value="UniProtKB-SubCell"/>
</dbReference>
<gene>
    <name evidence="11" type="primary">fluC</name>
    <name evidence="11" type="synonym">crcB</name>
    <name evidence="12" type="ORF">AVDCRST_MAG56-3532</name>
</gene>
<dbReference type="PANTHER" id="PTHR28259">
    <property type="entry name" value="FLUORIDE EXPORT PROTEIN 1-RELATED"/>
    <property type="match status" value="1"/>
</dbReference>
<accession>A0A6J4JJB7</accession>
<evidence type="ECO:0000256" key="1">
    <source>
        <dbReference type="ARBA" id="ARBA00004651"/>
    </source>
</evidence>
<evidence type="ECO:0000313" key="12">
    <source>
        <dbReference type="EMBL" id="CAA9278207.1"/>
    </source>
</evidence>
<comment type="similarity">
    <text evidence="9 11">Belongs to the fluoride channel Fluc/FEX (TC 1.A.43) family.</text>
</comment>
<comment type="function">
    <text evidence="11">Fluoride-specific ion channel. Important for reducing fluoride concentration in the cell, thus reducing its toxicity.</text>
</comment>
<keyword evidence="4 11" id="KW-0812">Transmembrane</keyword>
<keyword evidence="6 11" id="KW-0406">Ion transport</keyword>
<protein>
    <recommendedName>
        <fullName evidence="11">Fluoride-specific ion channel FluC</fullName>
    </recommendedName>
</protein>
<evidence type="ECO:0000256" key="2">
    <source>
        <dbReference type="ARBA" id="ARBA00022475"/>
    </source>
</evidence>
<keyword evidence="7 11" id="KW-0472">Membrane</keyword>
<evidence type="ECO:0000256" key="9">
    <source>
        <dbReference type="ARBA" id="ARBA00035120"/>
    </source>
</evidence>
<evidence type="ECO:0000256" key="5">
    <source>
        <dbReference type="ARBA" id="ARBA00022989"/>
    </source>
</evidence>
<dbReference type="NCBIfam" id="TIGR00494">
    <property type="entry name" value="crcB"/>
    <property type="match status" value="1"/>
</dbReference>
<comment type="catalytic activity">
    <reaction evidence="10">
        <text>fluoride(in) = fluoride(out)</text>
        <dbReference type="Rhea" id="RHEA:76159"/>
        <dbReference type="ChEBI" id="CHEBI:17051"/>
    </reaction>
    <physiologicalReaction direction="left-to-right" evidence="10">
        <dbReference type="Rhea" id="RHEA:76160"/>
    </physiologicalReaction>
</comment>
<evidence type="ECO:0000256" key="7">
    <source>
        <dbReference type="ARBA" id="ARBA00023136"/>
    </source>
</evidence>
<feature type="binding site" evidence="11">
    <location>
        <position position="67"/>
    </location>
    <ligand>
        <name>Na(+)</name>
        <dbReference type="ChEBI" id="CHEBI:29101"/>
        <note>structural</note>
    </ligand>
</feature>
<evidence type="ECO:0000256" key="4">
    <source>
        <dbReference type="ARBA" id="ARBA00022692"/>
    </source>
</evidence>
<evidence type="ECO:0000256" key="3">
    <source>
        <dbReference type="ARBA" id="ARBA00022519"/>
    </source>
</evidence>